<protein>
    <submittedName>
        <fullName evidence="3">Uncharacterized protein</fullName>
    </submittedName>
</protein>
<evidence type="ECO:0000256" key="2">
    <source>
        <dbReference type="SAM" id="Phobius"/>
    </source>
</evidence>
<dbReference type="InterPro" id="IPR011701">
    <property type="entry name" value="MFS"/>
</dbReference>
<feature type="transmembrane region" description="Helical" evidence="2">
    <location>
        <begin position="390"/>
        <end position="410"/>
    </location>
</feature>
<keyword evidence="2" id="KW-0812">Transmembrane</keyword>
<dbReference type="OrthoDB" id="410267at2759"/>
<keyword evidence="2" id="KW-1133">Transmembrane helix</keyword>
<accession>A0A9P0CR27</accession>
<dbReference type="Proteomes" id="UP001153636">
    <property type="component" value="Chromosome 18"/>
</dbReference>
<dbReference type="PANTHER" id="PTHR11360">
    <property type="entry name" value="MONOCARBOXYLATE TRANSPORTER"/>
    <property type="match status" value="1"/>
</dbReference>
<dbReference type="InterPro" id="IPR050327">
    <property type="entry name" value="Proton-linked_MCT"/>
</dbReference>
<name>A0A9P0CR27_9CUCU</name>
<feature type="transmembrane region" description="Helical" evidence="2">
    <location>
        <begin position="416"/>
        <end position="436"/>
    </location>
</feature>
<feature type="transmembrane region" description="Helical" evidence="2">
    <location>
        <begin position="61"/>
        <end position="81"/>
    </location>
</feature>
<keyword evidence="4" id="KW-1185">Reference proteome</keyword>
<dbReference type="PANTHER" id="PTHR11360:SF237">
    <property type="entry name" value="MONOCARBOXYLATE TRANSPORTER 12-B-LIKE PROTEIN"/>
    <property type="match status" value="1"/>
</dbReference>
<feature type="transmembrane region" description="Helical" evidence="2">
    <location>
        <begin position="351"/>
        <end position="370"/>
    </location>
</feature>
<evidence type="ECO:0000313" key="3">
    <source>
        <dbReference type="EMBL" id="CAH1105023.1"/>
    </source>
</evidence>
<feature type="transmembrane region" description="Helical" evidence="2">
    <location>
        <begin position="88"/>
        <end position="107"/>
    </location>
</feature>
<dbReference type="InterPro" id="IPR036259">
    <property type="entry name" value="MFS_trans_sf"/>
</dbReference>
<dbReference type="Gene3D" id="1.20.1250.20">
    <property type="entry name" value="MFS general substrate transporter like domains"/>
    <property type="match status" value="2"/>
</dbReference>
<feature type="compositionally biased region" description="Polar residues" evidence="1">
    <location>
        <begin position="216"/>
        <end position="225"/>
    </location>
</feature>
<sequence>MAEKNAKKENEHVYPEGGYGWVIVFAIILLNTSLLTLIYCFGIIFRDEFKAMGITAAKTSFLLHLQSSLFCIVGFFGSPLLKKFQFRWVACLGALIWCTGIFLTSFANSYAALVVTISIMTGVGQGILMPATYLATNSYFKKRLTLAVSISTTGASIFSVFSPKMCDLLLANVGRRYTVLILFSISLLSFIGCFLLKPVKKTIDIDEMMELDSKNEQVSPNNDQSPHIYKETTTPKQKTETVISKIVNMFDLKLLKQVSYSVAVVSLSISFAAELNVILMMQFVLPELSDFNRTDVANIISVQFMFDIIGRLFIPGIFHCFGASPKWIYMGALLTATAARTLMVTYSHSHVAVNVAVCIIGVTKGLRAVYQSLIVPKLVPLDKFVAANGFQMFLTGTISLIIGPLIGAIHDSWNSYIPALHAASILSCACVIIWTIESIFNKQSSIPES</sequence>
<keyword evidence="2" id="KW-0472">Membrane</keyword>
<dbReference type="EMBL" id="OV651830">
    <property type="protein sequence ID" value="CAH1105023.1"/>
    <property type="molecule type" value="Genomic_DNA"/>
</dbReference>
<feature type="transmembrane region" description="Helical" evidence="2">
    <location>
        <begin position="177"/>
        <end position="196"/>
    </location>
</feature>
<dbReference type="SUPFAM" id="SSF103473">
    <property type="entry name" value="MFS general substrate transporter"/>
    <property type="match status" value="1"/>
</dbReference>
<evidence type="ECO:0000313" key="4">
    <source>
        <dbReference type="Proteomes" id="UP001153636"/>
    </source>
</evidence>
<reference evidence="3" key="1">
    <citation type="submission" date="2022-01" db="EMBL/GenBank/DDBJ databases">
        <authorList>
            <person name="King R."/>
        </authorList>
    </citation>
    <scope>NUCLEOTIDE SEQUENCE</scope>
</reference>
<feature type="transmembrane region" description="Helical" evidence="2">
    <location>
        <begin position="21"/>
        <end position="45"/>
    </location>
</feature>
<feature type="transmembrane region" description="Helical" evidence="2">
    <location>
        <begin position="258"/>
        <end position="284"/>
    </location>
</feature>
<dbReference type="Pfam" id="PF07690">
    <property type="entry name" value="MFS_1"/>
    <property type="match status" value="1"/>
</dbReference>
<gene>
    <name evidence="3" type="ORF">PSYICH_LOCUS5952</name>
</gene>
<organism evidence="3 4">
    <name type="scientific">Psylliodes chrysocephalus</name>
    <dbReference type="NCBI Taxonomy" id="3402493"/>
    <lineage>
        <taxon>Eukaryota</taxon>
        <taxon>Metazoa</taxon>
        <taxon>Ecdysozoa</taxon>
        <taxon>Arthropoda</taxon>
        <taxon>Hexapoda</taxon>
        <taxon>Insecta</taxon>
        <taxon>Pterygota</taxon>
        <taxon>Neoptera</taxon>
        <taxon>Endopterygota</taxon>
        <taxon>Coleoptera</taxon>
        <taxon>Polyphaga</taxon>
        <taxon>Cucujiformia</taxon>
        <taxon>Chrysomeloidea</taxon>
        <taxon>Chrysomelidae</taxon>
        <taxon>Galerucinae</taxon>
        <taxon>Alticini</taxon>
        <taxon>Psylliodes</taxon>
    </lineage>
</organism>
<feature type="transmembrane region" description="Helical" evidence="2">
    <location>
        <begin position="113"/>
        <end position="134"/>
    </location>
</feature>
<evidence type="ECO:0000256" key="1">
    <source>
        <dbReference type="SAM" id="MobiDB-lite"/>
    </source>
</evidence>
<dbReference type="AlphaFoldDB" id="A0A9P0CR27"/>
<proteinExistence type="predicted"/>
<dbReference type="GO" id="GO:0008028">
    <property type="term" value="F:monocarboxylic acid transmembrane transporter activity"/>
    <property type="evidence" value="ECO:0007669"/>
    <property type="project" value="TreeGrafter"/>
</dbReference>
<feature type="region of interest" description="Disordered" evidence="1">
    <location>
        <begin position="214"/>
        <end position="234"/>
    </location>
</feature>
<feature type="transmembrane region" description="Helical" evidence="2">
    <location>
        <begin position="146"/>
        <end position="165"/>
    </location>
</feature>